<evidence type="ECO:0000313" key="1">
    <source>
        <dbReference type="EMBL" id="MDI5962570.1"/>
    </source>
</evidence>
<gene>
    <name evidence="1" type="ORF">POF43_007575</name>
    <name evidence="2" type="ORF">POF50_007560</name>
</gene>
<reference evidence="2 3" key="1">
    <citation type="submission" date="2023-05" db="EMBL/GenBank/DDBJ databases">
        <title>Streptantibioticus silvisoli sp. nov., acidotolerant actinomycetes 1 from pine litter.</title>
        <authorList>
            <person name="Swiecimska M."/>
            <person name="Golinska P."/>
            <person name="Sangal V."/>
            <person name="Wachnowicz B."/>
            <person name="Goodfellow M."/>
        </authorList>
    </citation>
    <scope>NUCLEOTIDE SEQUENCE</scope>
    <source>
        <strain evidence="2">SL13</strain>
        <strain evidence="1 3">SL54</strain>
    </source>
</reference>
<dbReference type="Proteomes" id="UP001156398">
    <property type="component" value="Unassembled WGS sequence"/>
</dbReference>
<protein>
    <submittedName>
        <fullName evidence="2">Uncharacterized protein</fullName>
    </submittedName>
</protein>
<sequence>MTHAPESTPMQLTVEQYYLLRAELDKSLPDAGRGPHCPMCARRVATFYQTNTPAPPHVLADPCGHRFTLPDGEAI</sequence>
<keyword evidence="3" id="KW-1185">Reference proteome</keyword>
<name>A0AA90GZ68_9ACTN</name>
<organism evidence="2">
    <name type="scientific">Streptantibioticus silvisoli</name>
    <dbReference type="NCBI Taxonomy" id="2705255"/>
    <lineage>
        <taxon>Bacteria</taxon>
        <taxon>Bacillati</taxon>
        <taxon>Actinomycetota</taxon>
        <taxon>Actinomycetes</taxon>
        <taxon>Kitasatosporales</taxon>
        <taxon>Streptomycetaceae</taxon>
        <taxon>Streptantibioticus</taxon>
    </lineage>
</organism>
<comment type="caution">
    <text evidence="2">The sequence shown here is derived from an EMBL/GenBank/DDBJ whole genome shotgun (WGS) entry which is preliminary data.</text>
</comment>
<evidence type="ECO:0000313" key="3">
    <source>
        <dbReference type="Proteomes" id="UP001156398"/>
    </source>
</evidence>
<dbReference type="EMBL" id="JAAGKO020000007">
    <property type="protein sequence ID" value="MDI5962570.1"/>
    <property type="molecule type" value="Genomic_DNA"/>
</dbReference>
<dbReference type="RefSeq" id="WP_271317868.1">
    <property type="nucleotide sequence ID" value="NZ_JAAGKO020000007.1"/>
</dbReference>
<dbReference type="AlphaFoldDB" id="A0AA90GZ68"/>
<accession>A0AA90GZ68</accession>
<proteinExistence type="predicted"/>
<evidence type="ECO:0000313" key="2">
    <source>
        <dbReference type="EMBL" id="MDI5969201.1"/>
    </source>
</evidence>
<dbReference type="EMBL" id="JABXJJ020000008">
    <property type="protein sequence ID" value="MDI5969201.1"/>
    <property type="molecule type" value="Genomic_DNA"/>
</dbReference>